<dbReference type="NCBIfam" id="NF007020">
    <property type="entry name" value="PRK09485.1"/>
    <property type="match status" value="1"/>
</dbReference>
<evidence type="ECO:0000256" key="3">
    <source>
        <dbReference type="ARBA" id="ARBA00022723"/>
    </source>
</evidence>
<dbReference type="PROSITE" id="PS50970">
    <property type="entry name" value="HCY"/>
    <property type="match status" value="1"/>
</dbReference>
<dbReference type="GO" id="GO:0032259">
    <property type="term" value="P:methylation"/>
    <property type="evidence" value="ECO:0007669"/>
    <property type="project" value="UniProtKB-KW"/>
</dbReference>
<evidence type="ECO:0000256" key="4">
    <source>
        <dbReference type="ARBA" id="ARBA00022833"/>
    </source>
</evidence>
<dbReference type="SUPFAM" id="SSF82282">
    <property type="entry name" value="Homocysteine S-methyltransferase"/>
    <property type="match status" value="1"/>
</dbReference>
<reference evidence="7 8" key="2">
    <citation type="submission" date="2017-10" db="EMBL/GenBank/DDBJ databases">
        <title>Extensive intraspecific genome diversity in a model arbuscular mycorrhizal fungus.</title>
        <authorList>
            <person name="Chen E.C.H."/>
            <person name="Morin E."/>
            <person name="Baudet D."/>
            <person name="Noel J."/>
            <person name="Ndikumana S."/>
            <person name="Charron P."/>
            <person name="St-Onge C."/>
            <person name="Giorgi J."/>
            <person name="Grigoriev I.V."/>
            <person name="Roux C."/>
            <person name="Martin F.M."/>
            <person name="Corradi N."/>
        </authorList>
    </citation>
    <scope>NUCLEOTIDE SEQUENCE [LARGE SCALE GENOMIC DNA]</scope>
    <source>
        <strain evidence="7 8">C2</strain>
    </source>
</reference>
<keyword evidence="1 5" id="KW-0489">Methyltransferase</keyword>
<feature type="domain" description="Hcy-binding" evidence="6">
    <location>
        <begin position="9"/>
        <end position="333"/>
    </location>
</feature>
<dbReference type="InterPro" id="IPR017226">
    <property type="entry name" value="BHMT-like"/>
</dbReference>
<evidence type="ECO:0000256" key="2">
    <source>
        <dbReference type="ARBA" id="ARBA00022679"/>
    </source>
</evidence>
<feature type="binding site" evidence="5">
    <location>
        <position position="251"/>
    </location>
    <ligand>
        <name>Zn(2+)</name>
        <dbReference type="ChEBI" id="CHEBI:29105"/>
    </ligand>
</feature>
<comment type="cofactor">
    <cofactor evidence="5">
        <name>Zn(2+)</name>
        <dbReference type="ChEBI" id="CHEBI:29105"/>
    </cofactor>
</comment>
<dbReference type="InterPro" id="IPR051486">
    <property type="entry name" value="Hcy_S-methyltransferase"/>
</dbReference>
<keyword evidence="3 5" id="KW-0479">Metal-binding</keyword>
<dbReference type="GO" id="GO:0033528">
    <property type="term" value="P:S-methylmethionine cycle"/>
    <property type="evidence" value="ECO:0007669"/>
    <property type="project" value="TreeGrafter"/>
</dbReference>
<dbReference type="PANTHER" id="PTHR46015">
    <property type="entry name" value="ZGC:172121"/>
    <property type="match status" value="1"/>
</dbReference>
<dbReference type="GO" id="GO:0009086">
    <property type="term" value="P:methionine biosynthetic process"/>
    <property type="evidence" value="ECO:0007669"/>
    <property type="project" value="InterPro"/>
</dbReference>
<gene>
    <name evidence="7" type="ORF">RhiirC2_767762</name>
</gene>
<dbReference type="EMBL" id="LLXL01000007">
    <property type="protein sequence ID" value="PKK80685.1"/>
    <property type="molecule type" value="Genomic_DNA"/>
</dbReference>
<evidence type="ECO:0000313" key="8">
    <source>
        <dbReference type="Proteomes" id="UP000233469"/>
    </source>
</evidence>
<sequence length="342" mass="39214">MQYSSSNVNEIKDFYEISKPLVLDGGLATELEITCGKKFTTNLWSASCLYQDPDAIREVHLSYFRAGADIATTCSYQIPIDTFIKEGFTKQEAIELIQKSVHLAVEARDIFWKEYKEYKEYKEDQTQKRMKPMIALSFGPFGGSLGDYSEYTGNYGNDINLEKLKEFHKNNLNIFKPLLSLIDFIAFETIPSYLEIESICSLLKEEEDFDIPCWVSFTCKNEDQISDGKLLIDCIKLCSKIDCIVSIGINCVIPKFIEKSVKNIREELDKNGYEKKYVICYPNAGDYRCDDKINPDEFEDYTKIWAELAKFKIIIGGCCKTTPDHIRNIRNALKSFPGLGIE</sequence>
<dbReference type="InterPro" id="IPR003726">
    <property type="entry name" value="HCY_dom"/>
</dbReference>
<name>A0A2N1P3M7_9GLOM</name>
<dbReference type="VEuPathDB" id="FungiDB:FUN_007647"/>
<feature type="binding site" evidence="5">
    <location>
        <position position="318"/>
    </location>
    <ligand>
        <name>Zn(2+)</name>
        <dbReference type="ChEBI" id="CHEBI:29105"/>
    </ligand>
</feature>
<dbReference type="GO" id="GO:0008270">
    <property type="term" value="F:zinc ion binding"/>
    <property type="evidence" value="ECO:0007669"/>
    <property type="project" value="InterPro"/>
</dbReference>
<dbReference type="InterPro" id="IPR036589">
    <property type="entry name" value="HCY_dom_sf"/>
</dbReference>
<reference evidence="7 8" key="1">
    <citation type="submission" date="2016-04" db="EMBL/GenBank/DDBJ databases">
        <title>Genome analyses suggest a sexual origin of heterokaryosis in a supposedly ancient asexual fungus.</title>
        <authorList>
            <person name="Ropars J."/>
            <person name="Sedzielewska K."/>
            <person name="Noel J."/>
            <person name="Charron P."/>
            <person name="Farinelli L."/>
            <person name="Marton T."/>
            <person name="Kruger M."/>
            <person name="Pelin A."/>
            <person name="Brachmann A."/>
            <person name="Corradi N."/>
        </authorList>
    </citation>
    <scope>NUCLEOTIDE SEQUENCE [LARGE SCALE GENOMIC DNA]</scope>
    <source>
        <strain evidence="7 8">C2</strain>
    </source>
</reference>
<dbReference type="PANTHER" id="PTHR46015:SF1">
    <property type="entry name" value="HOMOCYSTEINE S-METHYLTRANSFERASE-LIKE ISOFORM 1"/>
    <property type="match status" value="1"/>
</dbReference>
<dbReference type="Gene3D" id="3.20.20.330">
    <property type="entry name" value="Homocysteine-binding-like domain"/>
    <property type="match status" value="1"/>
</dbReference>
<dbReference type="AlphaFoldDB" id="A0A2N1P3M7"/>
<evidence type="ECO:0000256" key="5">
    <source>
        <dbReference type="PROSITE-ProRule" id="PRU00333"/>
    </source>
</evidence>
<dbReference type="PIRSF" id="PIRSF037505">
    <property type="entry name" value="Betaine_HMT"/>
    <property type="match status" value="1"/>
</dbReference>
<evidence type="ECO:0000256" key="1">
    <source>
        <dbReference type="ARBA" id="ARBA00022603"/>
    </source>
</evidence>
<proteinExistence type="predicted"/>
<dbReference type="VEuPathDB" id="FungiDB:RhiirFUN_009127"/>
<dbReference type="Proteomes" id="UP000233469">
    <property type="component" value="Unassembled WGS sequence"/>
</dbReference>
<dbReference type="VEuPathDB" id="FungiDB:RhiirA1_516563"/>
<evidence type="ECO:0000313" key="7">
    <source>
        <dbReference type="EMBL" id="PKK80685.1"/>
    </source>
</evidence>
<accession>A0A2N1P3M7</accession>
<evidence type="ECO:0000259" key="6">
    <source>
        <dbReference type="PROSITE" id="PS50970"/>
    </source>
</evidence>
<feature type="binding site" evidence="5">
    <location>
        <position position="319"/>
    </location>
    <ligand>
        <name>Zn(2+)</name>
        <dbReference type="ChEBI" id="CHEBI:29105"/>
    </ligand>
</feature>
<dbReference type="GO" id="GO:0008898">
    <property type="term" value="F:S-adenosylmethionine-homocysteine S-methyltransferase activity"/>
    <property type="evidence" value="ECO:0007669"/>
    <property type="project" value="TreeGrafter"/>
</dbReference>
<organism evidence="7 8">
    <name type="scientific">Rhizophagus irregularis</name>
    <dbReference type="NCBI Taxonomy" id="588596"/>
    <lineage>
        <taxon>Eukaryota</taxon>
        <taxon>Fungi</taxon>
        <taxon>Fungi incertae sedis</taxon>
        <taxon>Mucoromycota</taxon>
        <taxon>Glomeromycotina</taxon>
        <taxon>Glomeromycetes</taxon>
        <taxon>Glomerales</taxon>
        <taxon>Glomeraceae</taxon>
        <taxon>Rhizophagus</taxon>
    </lineage>
</organism>
<keyword evidence="4 5" id="KW-0862">Zinc</keyword>
<protein>
    <submittedName>
        <fullName evidence="7">Homocysteine S-methyltransferase</fullName>
    </submittedName>
</protein>
<comment type="caution">
    <text evidence="7">The sequence shown here is derived from an EMBL/GenBank/DDBJ whole genome shotgun (WGS) entry which is preliminary data.</text>
</comment>
<dbReference type="Pfam" id="PF02574">
    <property type="entry name" value="S-methyl_trans"/>
    <property type="match status" value="1"/>
</dbReference>
<keyword evidence="2 5" id="KW-0808">Transferase</keyword>